<comment type="caution">
    <text evidence="2">The sequence shown here is derived from an EMBL/GenBank/DDBJ whole genome shotgun (WGS) entry which is preliminary data.</text>
</comment>
<sequence length="129" mass="14395">MLRRNENAHLASPAPTDVQISNIGSTRFDISWQHDTIGELQPTIRYRAFYKPAQSSLPSVYEDTVGFEKTLTISGLTPSTSYQVEVKALTSDSKVVSNSSPNVIATTENWRQSEVYNYCSMREEDAITG</sequence>
<accession>A0ABP0G1S1</accession>
<proteinExistence type="predicted"/>
<dbReference type="PROSITE" id="PS50853">
    <property type="entry name" value="FN3"/>
    <property type="match status" value="1"/>
</dbReference>
<dbReference type="InterPro" id="IPR013783">
    <property type="entry name" value="Ig-like_fold"/>
</dbReference>
<dbReference type="Proteomes" id="UP001642483">
    <property type="component" value="Unassembled WGS sequence"/>
</dbReference>
<evidence type="ECO:0000259" key="1">
    <source>
        <dbReference type="PROSITE" id="PS50853"/>
    </source>
</evidence>
<evidence type="ECO:0000313" key="3">
    <source>
        <dbReference type="Proteomes" id="UP001642483"/>
    </source>
</evidence>
<dbReference type="EMBL" id="CAWYQH010000101">
    <property type="protein sequence ID" value="CAK8685772.1"/>
    <property type="molecule type" value="Genomic_DNA"/>
</dbReference>
<feature type="domain" description="Fibronectin type-III" evidence="1">
    <location>
        <begin position="14"/>
        <end position="110"/>
    </location>
</feature>
<protein>
    <recommendedName>
        <fullName evidence="1">Fibronectin type-III domain-containing protein</fullName>
    </recommendedName>
</protein>
<gene>
    <name evidence="2" type="ORF">CVLEPA_LOCUS16868</name>
</gene>
<organism evidence="2 3">
    <name type="scientific">Clavelina lepadiformis</name>
    <name type="common">Light-bulb sea squirt</name>
    <name type="synonym">Ascidia lepadiformis</name>
    <dbReference type="NCBI Taxonomy" id="159417"/>
    <lineage>
        <taxon>Eukaryota</taxon>
        <taxon>Metazoa</taxon>
        <taxon>Chordata</taxon>
        <taxon>Tunicata</taxon>
        <taxon>Ascidiacea</taxon>
        <taxon>Aplousobranchia</taxon>
        <taxon>Clavelinidae</taxon>
        <taxon>Clavelina</taxon>
    </lineage>
</organism>
<dbReference type="SMART" id="SM00060">
    <property type="entry name" value="FN3"/>
    <property type="match status" value="1"/>
</dbReference>
<dbReference type="InterPro" id="IPR036116">
    <property type="entry name" value="FN3_sf"/>
</dbReference>
<dbReference type="Pfam" id="PF00041">
    <property type="entry name" value="fn3"/>
    <property type="match status" value="1"/>
</dbReference>
<name>A0ABP0G1S1_CLALP</name>
<dbReference type="SUPFAM" id="SSF49265">
    <property type="entry name" value="Fibronectin type III"/>
    <property type="match status" value="1"/>
</dbReference>
<dbReference type="Gene3D" id="2.60.40.10">
    <property type="entry name" value="Immunoglobulins"/>
    <property type="match status" value="1"/>
</dbReference>
<dbReference type="InterPro" id="IPR003961">
    <property type="entry name" value="FN3_dom"/>
</dbReference>
<reference evidence="2 3" key="1">
    <citation type="submission" date="2024-02" db="EMBL/GenBank/DDBJ databases">
        <authorList>
            <person name="Daric V."/>
            <person name="Darras S."/>
        </authorList>
    </citation>
    <scope>NUCLEOTIDE SEQUENCE [LARGE SCALE GENOMIC DNA]</scope>
</reference>
<dbReference type="CDD" id="cd00063">
    <property type="entry name" value="FN3"/>
    <property type="match status" value="1"/>
</dbReference>
<evidence type="ECO:0000313" key="2">
    <source>
        <dbReference type="EMBL" id="CAK8685772.1"/>
    </source>
</evidence>
<keyword evidence="3" id="KW-1185">Reference proteome</keyword>